<keyword evidence="2" id="KW-0813">Transport</keyword>
<evidence type="ECO:0000256" key="5">
    <source>
        <dbReference type="ARBA" id="ARBA00023136"/>
    </source>
</evidence>
<accession>A0A9P3LKS4</accession>
<evidence type="ECO:0000256" key="2">
    <source>
        <dbReference type="ARBA" id="ARBA00022448"/>
    </source>
</evidence>
<evidence type="ECO:0000256" key="7">
    <source>
        <dbReference type="SAM" id="Phobius"/>
    </source>
</evidence>
<keyword evidence="4 7" id="KW-1133">Transmembrane helix</keyword>
<dbReference type="InterPro" id="IPR002293">
    <property type="entry name" value="AA/rel_permease1"/>
</dbReference>
<dbReference type="GO" id="GO:0016020">
    <property type="term" value="C:membrane"/>
    <property type="evidence" value="ECO:0007669"/>
    <property type="project" value="UniProtKB-SubCell"/>
</dbReference>
<feature type="compositionally biased region" description="Basic and acidic residues" evidence="6">
    <location>
        <begin position="513"/>
        <end position="525"/>
    </location>
</feature>
<feature type="transmembrane region" description="Helical" evidence="7">
    <location>
        <begin position="28"/>
        <end position="50"/>
    </location>
</feature>
<dbReference type="PROSITE" id="PS00218">
    <property type="entry name" value="AMINO_ACID_PERMEASE_1"/>
    <property type="match status" value="1"/>
</dbReference>
<keyword evidence="5 7" id="KW-0472">Membrane</keyword>
<dbReference type="Pfam" id="PF13520">
    <property type="entry name" value="AA_permease_2"/>
    <property type="match status" value="1"/>
</dbReference>
<keyword evidence="9" id="KW-1185">Reference proteome</keyword>
<dbReference type="PANTHER" id="PTHR45649:SF6">
    <property type="entry name" value="GABA-SPECIFIC PERMEASE"/>
    <property type="match status" value="1"/>
</dbReference>
<evidence type="ECO:0000313" key="8">
    <source>
        <dbReference type="EMBL" id="GJE98650.1"/>
    </source>
</evidence>
<evidence type="ECO:0000256" key="1">
    <source>
        <dbReference type="ARBA" id="ARBA00004141"/>
    </source>
</evidence>
<feature type="region of interest" description="Disordered" evidence="6">
    <location>
        <begin position="499"/>
        <end position="525"/>
    </location>
</feature>
<dbReference type="EMBL" id="BPQB01000092">
    <property type="protein sequence ID" value="GJE98650.1"/>
    <property type="molecule type" value="Genomic_DNA"/>
</dbReference>
<dbReference type="OrthoDB" id="4476201at2759"/>
<protein>
    <submittedName>
        <fullName evidence="8">APC amino acid permease</fullName>
    </submittedName>
</protein>
<feature type="transmembrane region" description="Helical" evidence="7">
    <location>
        <begin position="218"/>
        <end position="238"/>
    </location>
</feature>
<dbReference type="InterPro" id="IPR004840">
    <property type="entry name" value="Amino_acid_permease_CS"/>
</dbReference>
<feature type="transmembrane region" description="Helical" evidence="7">
    <location>
        <begin position="149"/>
        <end position="166"/>
    </location>
</feature>
<evidence type="ECO:0000313" key="9">
    <source>
        <dbReference type="Proteomes" id="UP000703269"/>
    </source>
</evidence>
<feature type="transmembrane region" description="Helical" evidence="7">
    <location>
        <begin position="427"/>
        <end position="448"/>
    </location>
</feature>
<comment type="subcellular location">
    <subcellularLocation>
        <location evidence="1">Membrane</location>
        <topology evidence="1">Multi-pass membrane protein</topology>
    </subcellularLocation>
</comment>
<dbReference type="Proteomes" id="UP000703269">
    <property type="component" value="Unassembled WGS sequence"/>
</dbReference>
<dbReference type="PANTHER" id="PTHR45649">
    <property type="entry name" value="AMINO-ACID PERMEASE BAT1"/>
    <property type="match status" value="1"/>
</dbReference>
<keyword evidence="3 7" id="KW-0812">Transmembrane</keyword>
<feature type="transmembrane region" description="Helical" evidence="7">
    <location>
        <begin position="259"/>
        <end position="281"/>
    </location>
</feature>
<evidence type="ECO:0000256" key="6">
    <source>
        <dbReference type="SAM" id="MobiDB-lite"/>
    </source>
</evidence>
<name>A0A9P3LKS4_9APHY</name>
<feature type="transmembrane region" description="Helical" evidence="7">
    <location>
        <begin position="365"/>
        <end position="392"/>
    </location>
</feature>
<proteinExistence type="predicted"/>
<feature type="transmembrane region" description="Helical" evidence="7">
    <location>
        <begin position="313"/>
        <end position="332"/>
    </location>
</feature>
<dbReference type="PIRSF" id="PIRSF006060">
    <property type="entry name" value="AA_transporter"/>
    <property type="match status" value="1"/>
</dbReference>
<gene>
    <name evidence="8" type="ORF">PsYK624_148850</name>
</gene>
<comment type="caution">
    <text evidence="8">The sequence shown here is derived from an EMBL/GenBank/DDBJ whole genome shotgun (WGS) entry which is preliminary data.</text>
</comment>
<reference evidence="8 9" key="1">
    <citation type="submission" date="2021-08" db="EMBL/GenBank/DDBJ databases">
        <title>Draft Genome Sequence of Phanerochaete sordida strain YK-624.</title>
        <authorList>
            <person name="Mori T."/>
            <person name="Dohra H."/>
            <person name="Suzuki T."/>
            <person name="Kawagishi H."/>
            <person name="Hirai H."/>
        </authorList>
    </citation>
    <scope>NUCLEOTIDE SEQUENCE [LARGE SCALE GENOMIC DNA]</scope>
    <source>
        <strain evidence="8 9">YK-624</strain>
    </source>
</reference>
<feature type="transmembrane region" description="Helical" evidence="7">
    <location>
        <begin position="460"/>
        <end position="479"/>
    </location>
</feature>
<dbReference type="GO" id="GO:0022857">
    <property type="term" value="F:transmembrane transporter activity"/>
    <property type="evidence" value="ECO:0007669"/>
    <property type="project" value="InterPro"/>
</dbReference>
<evidence type="ECO:0000256" key="3">
    <source>
        <dbReference type="ARBA" id="ARBA00022692"/>
    </source>
</evidence>
<organism evidence="8 9">
    <name type="scientific">Phanerochaete sordida</name>
    <dbReference type="NCBI Taxonomy" id="48140"/>
    <lineage>
        <taxon>Eukaryota</taxon>
        <taxon>Fungi</taxon>
        <taxon>Dikarya</taxon>
        <taxon>Basidiomycota</taxon>
        <taxon>Agaricomycotina</taxon>
        <taxon>Agaricomycetes</taxon>
        <taxon>Polyporales</taxon>
        <taxon>Phanerochaetaceae</taxon>
        <taxon>Phanerochaete</taxon>
    </lineage>
</organism>
<dbReference type="GO" id="GO:0006865">
    <property type="term" value="P:amino acid transport"/>
    <property type="evidence" value="ECO:0007669"/>
    <property type="project" value="InterPro"/>
</dbReference>
<evidence type="ECO:0000256" key="4">
    <source>
        <dbReference type="ARBA" id="ARBA00022989"/>
    </source>
</evidence>
<dbReference type="Gene3D" id="1.20.1740.10">
    <property type="entry name" value="Amino acid/polyamine transporter I"/>
    <property type="match status" value="1"/>
</dbReference>
<sequence length="525" mass="56816">MSQYSDEARLARLGYKQEFKRHFTPLEVFGISFSIIGIFPSIASVLVYALPNGGPVALVWGWALCAFFLMFITMALAELGSAAPTSGGLYYWSHKYAPPKWKNFLSWICAYSNTMGNIASVASTDWGFAVQLLAAVSIGSNMSYVPTTAHIYGVYAAVLVCHGFVASMATRALARLQIVFIALNVLLCLAIIIALPAATPSEFKNPASYAFGGFDNMYGWPNGFAFILSFLAPLWSIGAFDSSLHMSEEATNASIAVPWAMMGACAIGGVLGWAINVAIAFCMGNDIDTIMANPIGQPMATIFFDSFGQRGTLAIWSIVVFMQFLMGADMAATCSRQIFAFSRDGGLPFSRYLYRMHPWTQTPVTCVWFACGASLLLGLLAFAGPAAIGAIFSLVPTGQFVAYSIPIACRFFGGAEWVPGPFTLGRWGFPVAVIALLWMAFSIVILLFPTTPTVVSADMNYTALVLGGWLLLCVAYYFLPVYGGVHWFTGPVRTVDDAAARDDSSESVDGLPEQEKYAQEKYAQE</sequence>
<dbReference type="AlphaFoldDB" id="A0A9P3LKS4"/>
<feature type="transmembrane region" description="Helical" evidence="7">
    <location>
        <begin position="57"/>
        <end position="77"/>
    </location>
</feature>
<feature type="transmembrane region" description="Helical" evidence="7">
    <location>
        <begin position="178"/>
        <end position="198"/>
    </location>
</feature>